<feature type="transmembrane region" description="Helical" evidence="5">
    <location>
        <begin position="42"/>
        <end position="65"/>
    </location>
</feature>
<dbReference type="GO" id="GO:0016020">
    <property type="term" value="C:membrane"/>
    <property type="evidence" value="ECO:0007669"/>
    <property type="project" value="UniProtKB-SubCell"/>
</dbReference>
<keyword evidence="4 5" id="KW-0472">Membrane</keyword>
<evidence type="ECO:0000256" key="3">
    <source>
        <dbReference type="ARBA" id="ARBA00022989"/>
    </source>
</evidence>
<dbReference type="OMA" id="HNIVVNI"/>
<protein>
    <recommendedName>
        <fullName evidence="6">Amino acid transporter transmembrane domain-containing protein</fullName>
    </recommendedName>
</protein>
<accession>W2SS06</accession>
<evidence type="ECO:0000256" key="4">
    <source>
        <dbReference type="ARBA" id="ARBA00023136"/>
    </source>
</evidence>
<keyword evidence="3 5" id="KW-1133">Transmembrane helix</keyword>
<gene>
    <name evidence="7" type="ORF">NECAME_19308</name>
</gene>
<evidence type="ECO:0000256" key="5">
    <source>
        <dbReference type="SAM" id="Phobius"/>
    </source>
</evidence>
<organism evidence="7 8">
    <name type="scientific">Necator americanus</name>
    <name type="common">Human hookworm</name>
    <dbReference type="NCBI Taxonomy" id="51031"/>
    <lineage>
        <taxon>Eukaryota</taxon>
        <taxon>Metazoa</taxon>
        <taxon>Ecdysozoa</taxon>
        <taxon>Nematoda</taxon>
        <taxon>Chromadorea</taxon>
        <taxon>Rhabditida</taxon>
        <taxon>Rhabditina</taxon>
        <taxon>Rhabditomorpha</taxon>
        <taxon>Strongyloidea</taxon>
        <taxon>Ancylostomatidae</taxon>
        <taxon>Bunostominae</taxon>
        <taxon>Necator</taxon>
    </lineage>
</organism>
<name>W2SS06_NECAM</name>
<evidence type="ECO:0000259" key="6">
    <source>
        <dbReference type="Pfam" id="PF01490"/>
    </source>
</evidence>
<dbReference type="Pfam" id="PF01490">
    <property type="entry name" value="Aa_trans"/>
    <property type="match status" value="1"/>
</dbReference>
<dbReference type="OrthoDB" id="294730at2759"/>
<feature type="transmembrane region" description="Helical" evidence="5">
    <location>
        <begin position="77"/>
        <end position="99"/>
    </location>
</feature>
<dbReference type="KEGG" id="nai:NECAME_19308"/>
<dbReference type="InterPro" id="IPR013057">
    <property type="entry name" value="AA_transpt_TM"/>
</dbReference>
<dbReference type="Proteomes" id="UP000053676">
    <property type="component" value="Unassembled WGS sequence"/>
</dbReference>
<keyword evidence="2 5" id="KW-0812">Transmembrane</keyword>
<keyword evidence="8" id="KW-1185">Reference proteome</keyword>
<sequence length="109" mass="12563">MFGTISVMYLLIFNGVRLQKCGISWDFTNSSSPHYVEKFSWNFPALTGMLTMSYFIHNAIITILRSQRNPENNTRDLSFGYALVAFSYIFVGFTFYSAYPLERTCIPDV</sequence>
<evidence type="ECO:0000256" key="2">
    <source>
        <dbReference type="ARBA" id="ARBA00022692"/>
    </source>
</evidence>
<comment type="subcellular location">
    <subcellularLocation>
        <location evidence="1">Membrane</location>
    </subcellularLocation>
</comment>
<feature type="non-terminal residue" evidence="7">
    <location>
        <position position="109"/>
    </location>
</feature>
<feature type="domain" description="Amino acid transporter transmembrane" evidence="6">
    <location>
        <begin position="1"/>
        <end position="99"/>
    </location>
</feature>
<dbReference type="AlphaFoldDB" id="W2SS06"/>
<proteinExistence type="predicted"/>
<dbReference type="STRING" id="51031.W2SS06"/>
<evidence type="ECO:0000313" key="7">
    <source>
        <dbReference type="EMBL" id="ETN71492.1"/>
    </source>
</evidence>
<evidence type="ECO:0000313" key="8">
    <source>
        <dbReference type="Proteomes" id="UP000053676"/>
    </source>
</evidence>
<dbReference type="EMBL" id="KI668085">
    <property type="protein sequence ID" value="ETN71492.1"/>
    <property type="molecule type" value="Genomic_DNA"/>
</dbReference>
<evidence type="ECO:0000256" key="1">
    <source>
        <dbReference type="ARBA" id="ARBA00004370"/>
    </source>
</evidence>
<reference evidence="8" key="1">
    <citation type="journal article" date="2014" name="Nat. Genet.">
        <title>Genome of the human hookworm Necator americanus.</title>
        <authorList>
            <person name="Tang Y.T."/>
            <person name="Gao X."/>
            <person name="Rosa B.A."/>
            <person name="Abubucker S."/>
            <person name="Hallsworth-Pepin K."/>
            <person name="Martin J."/>
            <person name="Tyagi R."/>
            <person name="Heizer E."/>
            <person name="Zhang X."/>
            <person name="Bhonagiri-Palsikar V."/>
            <person name="Minx P."/>
            <person name="Warren W.C."/>
            <person name="Wang Q."/>
            <person name="Zhan B."/>
            <person name="Hotez P.J."/>
            <person name="Sternberg P.W."/>
            <person name="Dougall A."/>
            <person name="Gaze S.T."/>
            <person name="Mulvenna J."/>
            <person name="Sotillo J."/>
            <person name="Ranganathan S."/>
            <person name="Rabelo E.M."/>
            <person name="Wilson R.K."/>
            <person name="Felgner P.L."/>
            <person name="Bethony J."/>
            <person name="Hawdon J.M."/>
            <person name="Gasser R.B."/>
            <person name="Loukas A."/>
            <person name="Mitreva M."/>
        </authorList>
    </citation>
    <scope>NUCLEOTIDE SEQUENCE [LARGE SCALE GENOMIC DNA]</scope>
</reference>